<reference evidence="1" key="1">
    <citation type="journal article" date="2021" name="Proc. Natl. Acad. Sci. U.S.A.">
        <title>A Catalog of Tens of Thousands of Viruses from Human Metagenomes Reveals Hidden Associations with Chronic Diseases.</title>
        <authorList>
            <person name="Tisza M.J."/>
            <person name="Buck C.B."/>
        </authorList>
    </citation>
    <scope>NUCLEOTIDE SEQUENCE</scope>
    <source>
        <strain evidence="1">CtNQV2</strain>
    </source>
</reference>
<protein>
    <submittedName>
        <fullName evidence="1">Uncharacterized protein</fullName>
    </submittedName>
</protein>
<dbReference type="EMBL" id="BK032510">
    <property type="protein sequence ID" value="DAF43999.1"/>
    <property type="molecule type" value="Genomic_DNA"/>
</dbReference>
<proteinExistence type="predicted"/>
<accession>A0A8S5RZP7</accession>
<evidence type="ECO:0000313" key="1">
    <source>
        <dbReference type="EMBL" id="DAF43999.1"/>
    </source>
</evidence>
<name>A0A8S5RZP7_9CAUD</name>
<organism evidence="1">
    <name type="scientific">Myoviridae sp. ctNQV2</name>
    <dbReference type="NCBI Taxonomy" id="2827683"/>
    <lineage>
        <taxon>Viruses</taxon>
        <taxon>Duplodnaviria</taxon>
        <taxon>Heunggongvirae</taxon>
        <taxon>Uroviricota</taxon>
        <taxon>Caudoviricetes</taxon>
    </lineage>
</organism>
<sequence>MKQENLYNSYEEIEKDVDNGMVVSVKNTQFFIKKINNDYYVVAEQHNGKLVIYHPMRQYLLSTFENKTSDDKIIAQQAKFLSNDIIGKISDKEELEEYLKIRLKEFLKIINKQ</sequence>